<evidence type="ECO:0000256" key="5">
    <source>
        <dbReference type="ARBA" id="ARBA00022759"/>
    </source>
</evidence>
<evidence type="ECO:0000313" key="12">
    <source>
        <dbReference type="Proteomes" id="UP001558652"/>
    </source>
</evidence>
<evidence type="ECO:0000259" key="10">
    <source>
        <dbReference type="Pfam" id="PF17921"/>
    </source>
</evidence>
<evidence type="ECO:0000313" key="11">
    <source>
        <dbReference type="EMBL" id="KAL1140947.1"/>
    </source>
</evidence>
<keyword evidence="4" id="KW-0540">Nuclease</keyword>
<dbReference type="GO" id="GO:0016787">
    <property type="term" value="F:hydrolase activity"/>
    <property type="evidence" value="ECO:0007669"/>
    <property type="project" value="UniProtKB-KW"/>
</dbReference>
<comment type="caution">
    <text evidence="11">The sequence shown here is derived from an EMBL/GenBank/DDBJ whole genome shotgun (WGS) entry which is preliminary data.</text>
</comment>
<dbReference type="Pfam" id="PF17917">
    <property type="entry name" value="RT_RNaseH"/>
    <property type="match status" value="1"/>
</dbReference>
<protein>
    <recommendedName>
        <fullName evidence="1">RNA-directed DNA polymerase</fullName>
        <ecNumber evidence="1">2.7.7.49</ecNumber>
    </recommendedName>
</protein>
<dbReference type="GO" id="GO:0003964">
    <property type="term" value="F:RNA-directed DNA polymerase activity"/>
    <property type="evidence" value="ECO:0007669"/>
    <property type="project" value="UniProtKB-KW"/>
</dbReference>
<dbReference type="SUPFAM" id="SSF53098">
    <property type="entry name" value="Ribonuclease H-like"/>
    <property type="match status" value="1"/>
</dbReference>
<keyword evidence="3" id="KW-0548">Nucleotidyltransferase</keyword>
<dbReference type="Pfam" id="PF17921">
    <property type="entry name" value="Integrase_H2C2"/>
    <property type="match status" value="1"/>
</dbReference>
<evidence type="ECO:0000256" key="2">
    <source>
        <dbReference type="ARBA" id="ARBA00022679"/>
    </source>
</evidence>
<keyword evidence="5" id="KW-0255">Endonuclease</keyword>
<dbReference type="EC" id="2.7.7.49" evidence="1"/>
<dbReference type="Proteomes" id="UP001558652">
    <property type="component" value="Unassembled WGS sequence"/>
</dbReference>
<evidence type="ECO:0000256" key="7">
    <source>
        <dbReference type="ARBA" id="ARBA00022918"/>
    </source>
</evidence>
<dbReference type="InterPro" id="IPR041373">
    <property type="entry name" value="RT_RNaseH"/>
</dbReference>
<keyword evidence="2" id="KW-0808">Transferase</keyword>
<dbReference type="InterPro" id="IPR041588">
    <property type="entry name" value="Integrase_H2C2"/>
</dbReference>
<sequence length="327" mass="36504">MVSQVEDGEDRPIAQASRKLTDAEARYPAIQRELLGVEVSGEDRPHAAHVCGPDEGKLSARNAVSLGGTRWKGVLLRVRTVTDVMEQEQIVCEYHVGKTNHRGVTEAVKHLTRRHYWSATPRTVARVISQCEACAEAKYERSPEQAPQMLTPTLETPLDVVEVNVMFWAGQKVLTVIDRLTRFVLGPILTDKTAARVRDGLLTYLGSHGTIERLHRTLAEHLRLLRQDKGLEGAEAIARAVLAYNSSIHVVTGALALELMTAWQAPEGHPPPGVALIEKKLVRYRIKVRDVANGRARFVHMNRECRTVPHGDRRKKNPVRSKSDARN</sequence>
<dbReference type="GO" id="GO:0004519">
    <property type="term" value="F:endonuclease activity"/>
    <property type="evidence" value="ECO:0007669"/>
    <property type="project" value="UniProtKB-KW"/>
</dbReference>
<organism evidence="11 12">
    <name type="scientific">Ranatra chinensis</name>
    <dbReference type="NCBI Taxonomy" id="642074"/>
    <lineage>
        <taxon>Eukaryota</taxon>
        <taxon>Metazoa</taxon>
        <taxon>Ecdysozoa</taxon>
        <taxon>Arthropoda</taxon>
        <taxon>Hexapoda</taxon>
        <taxon>Insecta</taxon>
        <taxon>Pterygota</taxon>
        <taxon>Neoptera</taxon>
        <taxon>Paraneoptera</taxon>
        <taxon>Hemiptera</taxon>
        <taxon>Heteroptera</taxon>
        <taxon>Panheteroptera</taxon>
        <taxon>Nepomorpha</taxon>
        <taxon>Nepidae</taxon>
        <taxon>Ranatrinae</taxon>
        <taxon>Ranatra</taxon>
    </lineage>
</organism>
<dbReference type="AlphaFoldDB" id="A0ABD0ZB07"/>
<feature type="region of interest" description="Disordered" evidence="8">
    <location>
        <begin position="1"/>
        <end position="20"/>
    </location>
</feature>
<evidence type="ECO:0000256" key="6">
    <source>
        <dbReference type="ARBA" id="ARBA00022801"/>
    </source>
</evidence>
<evidence type="ECO:0000256" key="4">
    <source>
        <dbReference type="ARBA" id="ARBA00022722"/>
    </source>
</evidence>
<dbReference type="PANTHER" id="PTHR37984">
    <property type="entry name" value="PROTEIN CBG26694"/>
    <property type="match status" value="1"/>
</dbReference>
<dbReference type="Gene3D" id="3.30.420.10">
    <property type="entry name" value="Ribonuclease H-like superfamily/Ribonuclease H"/>
    <property type="match status" value="1"/>
</dbReference>
<accession>A0ABD0ZB07</accession>
<dbReference type="InterPro" id="IPR012337">
    <property type="entry name" value="RNaseH-like_sf"/>
</dbReference>
<keyword evidence="12" id="KW-1185">Reference proteome</keyword>
<gene>
    <name evidence="11" type="ORF">AAG570_000875</name>
</gene>
<evidence type="ECO:0000256" key="8">
    <source>
        <dbReference type="SAM" id="MobiDB-lite"/>
    </source>
</evidence>
<feature type="domain" description="Reverse transcriptase RNase H-like" evidence="9">
    <location>
        <begin position="2"/>
        <end position="37"/>
    </location>
</feature>
<reference evidence="11 12" key="1">
    <citation type="submission" date="2024-07" db="EMBL/GenBank/DDBJ databases">
        <title>Chromosome-level genome assembly of the water stick insect Ranatra chinensis (Heteroptera: Nepidae).</title>
        <authorList>
            <person name="Liu X."/>
        </authorList>
    </citation>
    <scope>NUCLEOTIDE SEQUENCE [LARGE SCALE GENOMIC DNA]</scope>
    <source>
        <strain evidence="11">Cailab_2021Rc</strain>
        <tissue evidence="11">Muscle</tissue>
    </source>
</reference>
<evidence type="ECO:0000259" key="9">
    <source>
        <dbReference type="Pfam" id="PF17917"/>
    </source>
</evidence>
<feature type="domain" description="Integrase zinc-binding" evidence="10">
    <location>
        <begin position="86"/>
        <end position="139"/>
    </location>
</feature>
<dbReference type="InterPro" id="IPR036397">
    <property type="entry name" value="RNaseH_sf"/>
</dbReference>
<proteinExistence type="predicted"/>
<name>A0ABD0ZB07_9HEMI</name>
<keyword evidence="6" id="KW-0378">Hydrolase</keyword>
<evidence type="ECO:0000256" key="1">
    <source>
        <dbReference type="ARBA" id="ARBA00012493"/>
    </source>
</evidence>
<dbReference type="InterPro" id="IPR050951">
    <property type="entry name" value="Retrovirus_Pol_polyprotein"/>
</dbReference>
<keyword evidence="7" id="KW-0695">RNA-directed DNA polymerase</keyword>
<dbReference type="PANTHER" id="PTHR37984:SF15">
    <property type="entry name" value="INTEGRASE CATALYTIC DOMAIN-CONTAINING PROTEIN"/>
    <property type="match status" value="1"/>
</dbReference>
<feature type="region of interest" description="Disordered" evidence="8">
    <location>
        <begin position="307"/>
        <end position="327"/>
    </location>
</feature>
<dbReference type="Gene3D" id="1.10.340.70">
    <property type="match status" value="1"/>
</dbReference>
<evidence type="ECO:0000256" key="3">
    <source>
        <dbReference type="ARBA" id="ARBA00022695"/>
    </source>
</evidence>
<dbReference type="EMBL" id="JBFDAA010000001">
    <property type="protein sequence ID" value="KAL1140947.1"/>
    <property type="molecule type" value="Genomic_DNA"/>
</dbReference>